<keyword evidence="1" id="KW-1185">Reference proteome</keyword>
<proteinExistence type="predicted"/>
<evidence type="ECO:0000313" key="2">
    <source>
        <dbReference type="WBParaSite" id="HCON_00188295-00001"/>
    </source>
</evidence>
<protein>
    <submittedName>
        <fullName evidence="2">Ras-related small GTP-binding family protein</fullName>
    </submittedName>
</protein>
<evidence type="ECO:0000313" key="1">
    <source>
        <dbReference type="Proteomes" id="UP000025227"/>
    </source>
</evidence>
<organism evidence="1 2">
    <name type="scientific">Haemonchus contortus</name>
    <name type="common">Barber pole worm</name>
    <dbReference type="NCBI Taxonomy" id="6289"/>
    <lineage>
        <taxon>Eukaryota</taxon>
        <taxon>Metazoa</taxon>
        <taxon>Ecdysozoa</taxon>
        <taxon>Nematoda</taxon>
        <taxon>Chromadorea</taxon>
        <taxon>Rhabditida</taxon>
        <taxon>Rhabditina</taxon>
        <taxon>Rhabditomorpha</taxon>
        <taxon>Strongyloidea</taxon>
        <taxon>Trichostrongylidae</taxon>
        <taxon>Haemonchus</taxon>
    </lineage>
</organism>
<reference evidence="2" key="1">
    <citation type="submission" date="2020-12" db="UniProtKB">
        <authorList>
            <consortium name="WormBaseParasite"/>
        </authorList>
    </citation>
    <scope>IDENTIFICATION</scope>
    <source>
        <strain evidence="2">MHco3</strain>
    </source>
</reference>
<sequence length="75" mass="8857">MGWLKGRYMIDACSITKYLWPTPSTIDQYRILVLPLYQEQPQNLNFEDTSHDKWPLRLGKRRLQEAGCSAESKNR</sequence>
<dbReference type="WBParaSite" id="HCON_00188295-00001">
    <property type="protein sequence ID" value="HCON_00188295-00001"/>
    <property type="gene ID" value="HCON_00188295"/>
</dbReference>
<name>A0A7I5EEL0_HAECO</name>
<dbReference type="AlphaFoldDB" id="A0A7I5EEL0"/>
<accession>A0A7I5EEL0</accession>
<dbReference type="Proteomes" id="UP000025227">
    <property type="component" value="Unplaced"/>
</dbReference>